<dbReference type="STRING" id="988480.A0A075AP23"/>
<sequence length="403" mass="45462">MFENVTVAPPDPIFNIFSSYLKDESATKVNVGIGAYRTDEGKPWVLPVVRKVENMIVNSPDLDHEYLPLDGLKSFTDASAKLILGTNSPVILEKRYCAVQSISGTGAVRLGADFLKRFHDKTVYLPNPTWANHQSIFEDAGFTEILEYPYYNPKTKGLDINNLCDNLKAMKENSIVLFHACAHNPTGVDPKEEEWTQIAKIMKEKKLFPFFDCAYQGFASGSLDKDAWSVRHFVEQGFELLVAQSYSKNFGLYSERCGCLTVACQTPAKAEAVRTQLCKINRTVISTPPAFGARIVSKVLNDPELYKEWVSSLKEMAGRIKLMRRMLFDELINLGTPGNWNHIIDQIGMFTYTGLTKEQCLLIRDKFHVYMTESGRVSMAGLNTKNVKYFANSIDQVVRMTLQ</sequence>
<reference evidence="10 11" key="1">
    <citation type="journal article" date="2013" name="Curr. Biol.">
        <title>Shared signatures of parasitism and phylogenomics unite Cryptomycota and microsporidia.</title>
        <authorList>
            <person name="James T.Y."/>
            <person name="Pelin A."/>
            <person name="Bonen L."/>
            <person name="Ahrendt S."/>
            <person name="Sain D."/>
            <person name="Corradi N."/>
            <person name="Stajich J.E."/>
        </authorList>
    </citation>
    <scope>NUCLEOTIDE SEQUENCE [LARGE SCALE GENOMIC DNA]</scope>
    <source>
        <strain evidence="10 11">CSF55</strain>
    </source>
</reference>
<dbReference type="InterPro" id="IPR004839">
    <property type="entry name" value="Aminotransferase_I/II_large"/>
</dbReference>
<dbReference type="PANTHER" id="PTHR11879">
    <property type="entry name" value="ASPARTATE AMINOTRANSFERASE"/>
    <property type="match status" value="1"/>
</dbReference>
<dbReference type="InterPro" id="IPR015422">
    <property type="entry name" value="PyrdxlP-dep_Trfase_small"/>
</dbReference>
<dbReference type="EC" id="2.6.1.1" evidence="4"/>
<comment type="cofactor">
    <cofactor evidence="1">
        <name>pyridoxal 5'-phosphate</name>
        <dbReference type="ChEBI" id="CHEBI:597326"/>
    </cofactor>
</comment>
<evidence type="ECO:0000256" key="7">
    <source>
        <dbReference type="ARBA" id="ARBA00022898"/>
    </source>
</evidence>
<dbReference type="GO" id="GO:0006532">
    <property type="term" value="P:aspartate biosynthetic process"/>
    <property type="evidence" value="ECO:0007669"/>
    <property type="project" value="TreeGrafter"/>
</dbReference>
<keyword evidence="6 10" id="KW-0808">Transferase</keyword>
<dbReference type="SUPFAM" id="SSF53383">
    <property type="entry name" value="PLP-dependent transferases"/>
    <property type="match status" value="1"/>
</dbReference>
<comment type="subunit">
    <text evidence="3">Homodimer.</text>
</comment>
<dbReference type="GO" id="GO:0030170">
    <property type="term" value="F:pyridoxal phosphate binding"/>
    <property type="evidence" value="ECO:0007669"/>
    <property type="project" value="InterPro"/>
</dbReference>
<dbReference type="HOGENOM" id="CLU_032440_1_2_1"/>
<evidence type="ECO:0000256" key="6">
    <source>
        <dbReference type="ARBA" id="ARBA00022679"/>
    </source>
</evidence>
<dbReference type="OMA" id="GTWTHIT"/>
<proteinExistence type="inferred from homology"/>
<name>A0A075AP23_ROZAC</name>
<dbReference type="Proteomes" id="UP000030755">
    <property type="component" value="Unassembled WGS sequence"/>
</dbReference>
<dbReference type="InterPro" id="IPR000796">
    <property type="entry name" value="Asp_trans"/>
</dbReference>
<dbReference type="CDD" id="cd00609">
    <property type="entry name" value="AAT_like"/>
    <property type="match status" value="1"/>
</dbReference>
<evidence type="ECO:0000313" key="11">
    <source>
        <dbReference type="Proteomes" id="UP000030755"/>
    </source>
</evidence>
<evidence type="ECO:0000256" key="4">
    <source>
        <dbReference type="ARBA" id="ARBA00012753"/>
    </source>
</evidence>
<keyword evidence="7" id="KW-0663">Pyridoxal phosphate</keyword>
<dbReference type="Gene3D" id="3.40.640.10">
    <property type="entry name" value="Type I PLP-dependent aspartate aminotransferase-like (Major domain)"/>
    <property type="match status" value="1"/>
</dbReference>
<keyword evidence="11" id="KW-1185">Reference proteome</keyword>
<protein>
    <recommendedName>
        <fullName evidence="4">aspartate transaminase</fullName>
        <ecNumber evidence="4">2.6.1.1</ecNumber>
    </recommendedName>
    <alternativeName>
        <fullName evidence="8">Transaminase A</fullName>
    </alternativeName>
</protein>
<dbReference type="Pfam" id="PF00155">
    <property type="entry name" value="Aminotran_1_2"/>
    <property type="match status" value="1"/>
</dbReference>
<evidence type="ECO:0000256" key="5">
    <source>
        <dbReference type="ARBA" id="ARBA00022576"/>
    </source>
</evidence>
<comment type="similarity">
    <text evidence="2">Belongs to the class-I pyridoxal-phosphate-dependent aminotransferase family.</text>
</comment>
<organism evidence="10 11">
    <name type="scientific">Rozella allomycis (strain CSF55)</name>
    <dbReference type="NCBI Taxonomy" id="988480"/>
    <lineage>
        <taxon>Eukaryota</taxon>
        <taxon>Fungi</taxon>
        <taxon>Fungi incertae sedis</taxon>
        <taxon>Cryptomycota</taxon>
        <taxon>Cryptomycota incertae sedis</taxon>
        <taxon>Rozella</taxon>
    </lineage>
</organism>
<dbReference type="NCBIfam" id="NF006719">
    <property type="entry name" value="PRK09257.1"/>
    <property type="match status" value="1"/>
</dbReference>
<dbReference type="FunFam" id="3.40.640.10:FF:000064">
    <property type="entry name" value="Aspartate aminotransferase"/>
    <property type="match status" value="1"/>
</dbReference>
<accession>A0A075AP23</accession>
<dbReference type="PRINTS" id="PR00799">
    <property type="entry name" value="TRANSAMINASE"/>
</dbReference>
<dbReference type="InterPro" id="IPR015424">
    <property type="entry name" value="PyrdxlP-dep_Trfase"/>
</dbReference>
<evidence type="ECO:0000259" key="9">
    <source>
        <dbReference type="Pfam" id="PF00155"/>
    </source>
</evidence>
<evidence type="ECO:0000256" key="8">
    <source>
        <dbReference type="ARBA" id="ARBA00030923"/>
    </source>
</evidence>
<dbReference type="OrthoDB" id="6752799at2759"/>
<keyword evidence="5 10" id="KW-0032">Aminotransferase</keyword>
<dbReference type="GO" id="GO:0004069">
    <property type="term" value="F:L-aspartate:2-oxoglutarate aminotransferase activity"/>
    <property type="evidence" value="ECO:0007669"/>
    <property type="project" value="UniProtKB-EC"/>
</dbReference>
<evidence type="ECO:0000256" key="1">
    <source>
        <dbReference type="ARBA" id="ARBA00001933"/>
    </source>
</evidence>
<dbReference type="AlphaFoldDB" id="A0A075AP23"/>
<feature type="domain" description="Aminotransferase class I/classII large" evidence="9">
    <location>
        <begin position="27"/>
        <end position="394"/>
    </location>
</feature>
<dbReference type="PANTHER" id="PTHR11879:SF55">
    <property type="entry name" value="GLUTAMATE OXALOACETATE TRANSAMINASE 1, ISOFORM B"/>
    <property type="match status" value="1"/>
</dbReference>
<dbReference type="EMBL" id="KE561209">
    <property type="protein sequence ID" value="EPZ31760.1"/>
    <property type="molecule type" value="Genomic_DNA"/>
</dbReference>
<dbReference type="GO" id="GO:0005829">
    <property type="term" value="C:cytosol"/>
    <property type="evidence" value="ECO:0007669"/>
    <property type="project" value="TreeGrafter"/>
</dbReference>
<evidence type="ECO:0000313" key="10">
    <source>
        <dbReference type="EMBL" id="EPZ31760.1"/>
    </source>
</evidence>
<evidence type="ECO:0000256" key="2">
    <source>
        <dbReference type="ARBA" id="ARBA00007441"/>
    </source>
</evidence>
<gene>
    <name evidence="10" type="ORF">O9G_000239</name>
</gene>
<dbReference type="Gene3D" id="3.90.1150.10">
    <property type="entry name" value="Aspartate Aminotransferase, domain 1"/>
    <property type="match status" value="1"/>
</dbReference>
<dbReference type="InterPro" id="IPR015421">
    <property type="entry name" value="PyrdxlP-dep_Trfase_major"/>
</dbReference>
<dbReference type="FunFam" id="3.90.1150.10:FF:000001">
    <property type="entry name" value="Aspartate aminotransferase"/>
    <property type="match status" value="1"/>
</dbReference>
<evidence type="ECO:0000256" key="3">
    <source>
        <dbReference type="ARBA" id="ARBA00011738"/>
    </source>
</evidence>